<dbReference type="EMBL" id="JAPNTZ010000018">
    <property type="protein sequence ID" value="MCY1144011.1"/>
    <property type="molecule type" value="Genomic_DNA"/>
</dbReference>
<accession>A0ABT4BBX0</accession>
<keyword evidence="3" id="KW-1185">Reference proteome</keyword>
<organism evidence="2 3">
    <name type="scientific">Paractinoplanes pyxinae</name>
    <dbReference type="NCBI Taxonomy" id="2997416"/>
    <lineage>
        <taxon>Bacteria</taxon>
        <taxon>Bacillati</taxon>
        <taxon>Actinomycetota</taxon>
        <taxon>Actinomycetes</taxon>
        <taxon>Micromonosporales</taxon>
        <taxon>Micromonosporaceae</taxon>
        <taxon>Paractinoplanes</taxon>
    </lineage>
</organism>
<feature type="region of interest" description="Disordered" evidence="1">
    <location>
        <begin position="272"/>
        <end position="310"/>
    </location>
</feature>
<dbReference type="RefSeq" id="WP_267568565.1">
    <property type="nucleotide sequence ID" value="NZ_JAPNTZ010000018.1"/>
</dbReference>
<name>A0ABT4BBX0_9ACTN</name>
<dbReference type="Proteomes" id="UP001151002">
    <property type="component" value="Unassembled WGS sequence"/>
</dbReference>
<evidence type="ECO:0000256" key="1">
    <source>
        <dbReference type="SAM" id="MobiDB-lite"/>
    </source>
</evidence>
<evidence type="ECO:0000313" key="3">
    <source>
        <dbReference type="Proteomes" id="UP001151002"/>
    </source>
</evidence>
<gene>
    <name evidence="2" type="ORF">OWR29_38960</name>
</gene>
<protein>
    <submittedName>
        <fullName evidence="2">Uncharacterized protein</fullName>
    </submittedName>
</protein>
<sequence>MSAIKAVLVASVTAAAALTAVVMVADFPSKRSEIPRAYFGFRCPNGSSLHMGVSPTIQINLENDRYLALFEFYAVTKGKLPCHVVAELPRGSAVSPSITAWTHRTDGSYAARPYQGNIYDVAVPGAPQEGEDPNANFVSIRFAGSLGFRQEGWGKRSFAMNIGNGQPIISYPFAAPFLGEDDGLERERRALIVKIISRNSLQHLDSAYPSSFQADASQAVEWRHDRLGTGVFSATYENERVRYWADHAIDFFTLAVGALLGVLFGMANNARNAPSESGVSPSETAGVGLEPLKGPYNQHPAPPRPLPGTEMLRRKVEEWHAAKNLK</sequence>
<comment type="caution">
    <text evidence="2">The sequence shown here is derived from an EMBL/GenBank/DDBJ whole genome shotgun (WGS) entry which is preliminary data.</text>
</comment>
<feature type="compositionally biased region" description="Polar residues" evidence="1">
    <location>
        <begin position="272"/>
        <end position="283"/>
    </location>
</feature>
<proteinExistence type="predicted"/>
<reference evidence="2" key="1">
    <citation type="submission" date="2022-11" db="EMBL/GenBank/DDBJ databases">
        <authorList>
            <person name="Somphong A."/>
            <person name="Phongsopitanun W."/>
        </authorList>
    </citation>
    <scope>NUCLEOTIDE SEQUENCE</scope>
    <source>
        <strain evidence="2">Pm04-4</strain>
    </source>
</reference>
<evidence type="ECO:0000313" key="2">
    <source>
        <dbReference type="EMBL" id="MCY1144011.1"/>
    </source>
</evidence>